<reference evidence="1" key="1">
    <citation type="submission" date="2019-06" db="EMBL/GenBank/DDBJ databases">
        <authorList>
            <person name="Zheng W."/>
        </authorList>
    </citation>
    <scope>NUCLEOTIDE SEQUENCE</scope>
    <source>
        <strain evidence="1">QDHG01</strain>
    </source>
</reference>
<sequence length="112" mass="13061">MEFLVLSIKDCGLLIFEGVALSNSLLVVRVACYTFYLEEFLILEGSQSFDGPCLYLYLQKLKCIIYQQNDKERAQEQHIKVHRTKTERTLPPGCTENILSPQVFLRRREFRG</sequence>
<dbReference type="Proteomes" id="UP000785679">
    <property type="component" value="Unassembled WGS sequence"/>
</dbReference>
<gene>
    <name evidence="1" type="ORF">FGO68_gene15794</name>
</gene>
<proteinExistence type="predicted"/>
<evidence type="ECO:0000313" key="2">
    <source>
        <dbReference type="Proteomes" id="UP000785679"/>
    </source>
</evidence>
<dbReference type="EMBL" id="RRYP01017413">
    <property type="protein sequence ID" value="TNV74126.1"/>
    <property type="molecule type" value="Genomic_DNA"/>
</dbReference>
<accession>A0A8J8NGE3</accession>
<organism evidence="1 2">
    <name type="scientific">Halteria grandinella</name>
    <dbReference type="NCBI Taxonomy" id="5974"/>
    <lineage>
        <taxon>Eukaryota</taxon>
        <taxon>Sar</taxon>
        <taxon>Alveolata</taxon>
        <taxon>Ciliophora</taxon>
        <taxon>Intramacronucleata</taxon>
        <taxon>Spirotrichea</taxon>
        <taxon>Stichotrichia</taxon>
        <taxon>Sporadotrichida</taxon>
        <taxon>Halteriidae</taxon>
        <taxon>Halteria</taxon>
    </lineage>
</organism>
<evidence type="ECO:0000313" key="1">
    <source>
        <dbReference type="EMBL" id="TNV74126.1"/>
    </source>
</evidence>
<comment type="caution">
    <text evidence="1">The sequence shown here is derived from an EMBL/GenBank/DDBJ whole genome shotgun (WGS) entry which is preliminary data.</text>
</comment>
<name>A0A8J8NGE3_HALGN</name>
<dbReference type="AlphaFoldDB" id="A0A8J8NGE3"/>
<keyword evidence="2" id="KW-1185">Reference proteome</keyword>
<protein>
    <submittedName>
        <fullName evidence="1">Uncharacterized protein</fullName>
    </submittedName>
</protein>